<dbReference type="AlphaFoldDB" id="A0A5J4X7Q3"/>
<accession>A0A5J4X7Q3</accession>
<gene>
    <name evidence="1" type="ORF">EZS28_001204</name>
</gene>
<dbReference type="OrthoDB" id="8190546at2759"/>
<protein>
    <submittedName>
        <fullName evidence="1">Uncharacterized protein</fullName>
    </submittedName>
</protein>
<dbReference type="EMBL" id="SNRW01000120">
    <property type="protein sequence ID" value="KAA6403261.1"/>
    <property type="molecule type" value="Genomic_DNA"/>
</dbReference>
<sequence>MPIIDFSLDTGNMKLMFVSYIDTLLSRLCMAACAAEASDHISGVIQASAQGPVKNGSLSASEADIRSFLSKVSILDSSSQRRSFFSYAGRLNFLLNMNLIIDKDLPPCHLNIKAYRSFLALSHLGVYQCHLRSGYQDPERIDWIRFRSVAEDFFRRGEEFNTIFDIMRATYGKINPERDTLYRWERVLNRREISRLAGVLNHSIASIGTAIDRDLRMKRVSLRWIPHILSQMNLDDRMET</sequence>
<comment type="caution">
    <text evidence="1">The sequence shown here is derived from an EMBL/GenBank/DDBJ whole genome shotgun (WGS) entry which is preliminary data.</text>
</comment>
<organism evidence="1 2">
    <name type="scientific">Streblomastix strix</name>
    <dbReference type="NCBI Taxonomy" id="222440"/>
    <lineage>
        <taxon>Eukaryota</taxon>
        <taxon>Metamonada</taxon>
        <taxon>Preaxostyla</taxon>
        <taxon>Oxymonadida</taxon>
        <taxon>Streblomastigidae</taxon>
        <taxon>Streblomastix</taxon>
    </lineage>
</organism>
<proteinExistence type="predicted"/>
<evidence type="ECO:0000313" key="2">
    <source>
        <dbReference type="Proteomes" id="UP000324800"/>
    </source>
</evidence>
<reference evidence="1 2" key="1">
    <citation type="submission" date="2019-03" db="EMBL/GenBank/DDBJ databases">
        <title>Single cell metagenomics reveals metabolic interactions within the superorganism composed of flagellate Streblomastix strix and complex community of Bacteroidetes bacteria on its surface.</title>
        <authorList>
            <person name="Treitli S.C."/>
            <person name="Kolisko M."/>
            <person name="Husnik F."/>
            <person name="Keeling P."/>
            <person name="Hampl V."/>
        </authorList>
    </citation>
    <scope>NUCLEOTIDE SEQUENCE [LARGE SCALE GENOMIC DNA]</scope>
    <source>
        <strain evidence="1">ST1C</strain>
    </source>
</reference>
<dbReference type="Proteomes" id="UP000324800">
    <property type="component" value="Unassembled WGS sequence"/>
</dbReference>
<evidence type="ECO:0000313" key="1">
    <source>
        <dbReference type="EMBL" id="KAA6403261.1"/>
    </source>
</evidence>
<name>A0A5J4X7Q3_9EUKA</name>